<protein>
    <submittedName>
        <fullName evidence="1">Uncharacterized protein</fullName>
    </submittedName>
</protein>
<dbReference type="EMBL" id="AMZH03022420">
    <property type="protein sequence ID" value="RRT37331.1"/>
    <property type="molecule type" value="Genomic_DNA"/>
</dbReference>
<evidence type="ECO:0000313" key="1">
    <source>
        <dbReference type="EMBL" id="RRT37331.1"/>
    </source>
</evidence>
<sequence length="102" mass="11516">MGLRSVVGFGRELARKWSSNSLASKSKEEMDDGLSRLYHIRARPLRVSRISPESRSDRAGAQEINWLGLSTRKLIRPSRGSGNELVRFKYSKADPTEKGLKK</sequence>
<gene>
    <name evidence="1" type="ORF">B296_00047250</name>
</gene>
<proteinExistence type="predicted"/>
<reference evidence="1 2" key="1">
    <citation type="journal article" date="2014" name="Agronomy (Basel)">
        <title>A Draft Genome Sequence for Ensete ventricosum, the Drought-Tolerant Tree Against Hunger.</title>
        <authorList>
            <person name="Harrison J."/>
            <person name="Moore K.A."/>
            <person name="Paszkiewicz K."/>
            <person name="Jones T."/>
            <person name="Grant M."/>
            <person name="Ambacheew D."/>
            <person name="Muzemil S."/>
            <person name="Studholme D.J."/>
        </authorList>
    </citation>
    <scope>NUCLEOTIDE SEQUENCE [LARGE SCALE GENOMIC DNA]</scope>
</reference>
<name>A0A426XCX2_ENSVE</name>
<dbReference type="AlphaFoldDB" id="A0A426XCX2"/>
<comment type="caution">
    <text evidence="1">The sequence shown here is derived from an EMBL/GenBank/DDBJ whole genome shotgun (WGS) entry which is preliminary data.</text>
</comment>
<organism evidence="1 2">
    <name type="scientific">Ensete ventricosum</name>
    <name type="common">Abyssinian banana</name>
    <name type="synonym">Musa ensete</name>
    <dbReference type="NCBI Taxonomy" id="4639"/>
    <lineage>
        <taxon>Eukaryota</taxon>
        <taxon>Viridiplantae</taxon>
        <taxon>Streptophyta</taxon>
        <taxon>Embryophyta</taxon>
        <taxon>Tracheophyta</taxon>
        <taxon>Spermatophyta</taxon>
        <taxon>Magnoliopsida</taxon>
        <taxon>Liliopsida</taxon>
        <taxon>Zingiberales</taxon>
        <taxon>Musaceae</taxon>
        <taxon>Ensete</taxon>
    </lineage>
</organism>
<evidence type="ECO:0000313" key="2">
    <source>
        <dbReference type="Proteomes" id="UP000287651"/>
    </source>
</evidence>
<dbReference type="Proteomes" id="UP000287651">
    <property type="component" value="Unassembled WGS sequence"/>
</dbReference>
<accession>A0A426XCX2</accession>